<dbReference type="PANTHER" id="PTHR12993">
    <property type="entry name" value="N-ACETYLGLUCOSAMINYL-PHOSPHATIDYLINOSITOL DE-N-ACETYLASE-RELATED"/>
    <property type="match status" value="1"/>
</dbReference>
<keyword evidence="2" id="KW-1185">Reference proteome</keyword>
<dbReference type="NCBIfam" id="TIGR04000">
    <property type="entry name" value="thiol_BshB2"/>
    <property type="match status" value="1"/>
</dbReference>
<dbReference type="AlphaFoldDB" id="A0A0P9CG31"/>
<organism evidence="1 2">
    <name type="scientific">Alicyclobacillus ferrooxydans</name>
    <dbReference type="NCBI Taxonomy" id="471514"/>
    <lineage>
        <taxon>Bacteria</taxon>
        <taxon>Bacillati</taxon>
        <taxon>Bacillota</taxon>
        <taxon>Bacilli</taxon>
        <taxon>Bacillales</taxon>
        <taxon>Alicyclobacillaceae</taxon>
        <taxon>Alicyclobacillus</taxon>
    </lineage>
</organism>
<accession>A0A0P9CG31</accession>
<dbReference type="EMBL" id="LJCO01000026">
    <property type="protein sequence ID" value="KPV44737.1"/>
    <property type="molecule type" value="Genomic_DNA"/>
</dbReference>
<dbReference type="InterPro" id="IPR024078">
    <property type="entry name" value="LmbE-like_dom_sf"/>
</dbReference>
<gene>
    <name evidence="1" type="ORF">AN477_05445</name>
</gene>
<protein>
    <submittedName>
        <fullName evidence="1">Deacetylase</fullName>
    </submittedName>
</protein>
<evidence type="ECO:0000313" key="1">
    <source>
        <dbReference type="EMBL" id="KPV44737.1"/>
    </source>
</evidence>
<dbReference type="InterPro" id="IPR023841">
    <property type="entry name" value="BshB2"/>
</dbReference>
<dbReference type="STRING" id="471514.AN477_05445"/>
<dbReference type="InterPro" id="IPR003737">
    <property type="entry name" value="GlcNAc_PI_deacetylase-related"/>
</dbReference>
<name>A0A0P9CG31_9BACL</name>
<comment type="caution">
    <text evidence="1">The sequence shown here is derived from an EMBL/GenBank/DDBJ whole genome shotgun (WGS) entry which is preliminary data.</text>
</comment>
<dbReference type="RefSeq" id="WP_054968165.1">
    <property type="nucleotide sequence ID" value="NZ_LJCO01000026.1"/>
</dbReference>
<dbReference type="PANTHER" id="PTHR12993:SF27">
    <property type="entry name" value="N-ACETYL-ALPHA-D-GLUCOSAMINYL L-MALATE DEACETYLASE 2-RELATED"/>
    <property type="match status" value="1"/>
</dbReference>
<dbReference type="GO" id="GO:0016811">
    <property type="term" value="F:hydrolase activity, acting on carbon-nitrogen (but not peptide) bonds, in linear amides"/>
    <property type="evidence" value="ECO:0007669"/>
    <property type="project" value="TreeGrafter"/>
</dbReference>
<dbReference type="Pfam" id="PF02585">
    <property type="entry name" value="PIG-L"/>
    <property type="match status" value="1"/>
</dbReference>
<dbReference type="Proteomes" id="UP000050482">
    <property type="component" value="Unassembled WGS sequence"/>
</dbReference>
<dbReference type="OrthoDB" id="9790023at2"/>
<reference evidence="1 2" key="1">
    <citation type="submission" date="2015-09" db="EMBL/GenBank/DDBJ databases">
        <title>Draft genome sequence of Alicyclobacillus ferrooxydans DSM 22381.</title>
        <authorList>
            <person name="Hemp J."/>
        </authorList>
    </citation>
    <scope>NUCLEOTIDE SEQUENCE [LARGE SCALE GENOMIC DNA]</scope>
    <source>
        <strain evidence="1 2">TC-34</strain>
    </source>
</reference>
<proteinExistence type="predicted"/>
<dbReference type="SUPFAM" id="SSF102588">
    <property type="entry name" value="LmbE-like"/>
    <property type="match status" value="1"/>
</dbReference>
<dbReference type="Gene3D" id="3.40.50.10320">
    <property type="entry name" value="LmbE-like"/>
    <property type="match status" value="1"/>
</dbReference>
<evidence type="ECO:0000313" key="2">
    <source>
        <dbReference type="Proteomes" id="UP000050482"/>
    </source>
</evidence>
<sequence>MERHVLVLFPHPDDETLAVGGTVAHHAQAGSPVTYGCFTLGQMGRNMGKPFFATRESLPVIRQKELKDAAEALGIQDLRMLGFRDKTLEFEDPEIIISIITGLIDELNPSLIITYYPNYCVHPDHEAIARCTIEALRRIPADKRPKLQCVAFARGHQEALGEKDVIMDNSAVWEKKYLAIKAHKTQTAPRVAEIEAGLSGDPEERERIIESLSKEELYTFQV</sequence>
<dbReference type="PATRIC" id="fig|471514.4.peg.2461"/>